<feature type="transmembrane region" description="Helical" evidence="1">
    <location>
        <begin position="159"/>
        <end position="183"/>
    </location>
</feature>
<comment type="caution">
    <text evidence="2">The sequence shown here is derived from an EMBL/GenBank/DDBJ whole genome shotgun (WGS) entry which is preliminary data.</text>
</comment>
<feature type="transmembrane region" description="Helical" evidence="1">
    <location>
        <begin position="332"/>
        <end position="353"/>
    </location>
</feature>
<sequence>MDSLSDKLNQRRMLLWQYRCLRMMGVAPYKYSNGRYYTHQVFRGLSIAVQITLAALVLGFNFCPGQHENTNNTQLETPDVYASIKNYWACGAHVVLIVVVWHFLTSSKEVVIIVRTIMKIKTTVLPISWPPYAMVIICCLDLSFAFYKHYQEHVNKLYFVLSFLVAHFIFIAYVLISIFLFTIMEIVTSDIEYFVKSLCSIKFTSMRCMSNSNVRPINGTIHETDKMTKRFGIIDGNSMYNKIQSKAKKGFGQNTESSMPHKFGDTIEFCLIAELDIVRKVLIQLRHTVSRVHKAFSVAALGVVIYEQVDLFFLILYGMFENTTSDSVGRAIFFSLPAAFQLWLVLNSQTAYVKMCEESKHRVRKLAAEVGRMGPQFSQEAWQIRSIHAELKRMPRF</sequence>
<reference evidence="2" key="2">
    <citation type="journal article" date="2018" name="Environ. Sci. Technol.">
        <title>The Toxicogenome of Hyalella azteca: A Model for Sediment Ecotoxicology and Evolutionary Toxicology.</title>
        <authorList>
            <person name="Poynton H.C."/>
            <person name="Hasenbein S."/>
            <person name="Benoit J.B."/>
            <person name="Sepulveda M.S."/>
            <person name="Poelchau M.F."/>
            <person name="Hughes D.S.T."/>
            <person name="Murali S.C."/>
            <person name="Chen S."/>
            <person name="Glastad K.M."/>
            <person name="Goodisman M.A.D."/>
            <person name="Werren J.H."/>
            <person name="Vineis J.H."/>
            <person name="Bowen J.L."/>
            <person name="Friedrich M."/>
            <person name="Jones J."/>
            <person name="Robertson H.M."/>
            <person name="Feyereisen R."/>
            <person name="Mechler-Hickson A."/>
            <person name="Mathers N."/>
            <person name="Lee C.E."/>
            <person name="Colbourne J.K."/>
            <person name="Biales A."/>
            <person name="Johnston J.S."/>
            <person name="Wellborn G.A."/>
            <person name="Rosendale A.J."/>
            <person name="Cridge A.G."/>
            <person name="Munoz-Torres M.C."/>
            <person name="Bain P.A."/>
            <person name="Manny A.R."/>
            <person name="Major K.M."/>
            <person name="Lambert F.N."/>
            <person name="Vulpe C.D."/>
            <person name="Tuck P."/>
            <person name="Blalock B.J."/>
            <person name="Lin Y.Y."/>
            <person name="Smith M.E."/>
            <person name="Ochoa-Acuna H."/>
            <person name="Chen M.M."/>
            <person name="Childers C.P."/>
            <person name="Qu J."/>
            <person name="Dugan S."/>
            <person name="Lee S.L."/>
            <person name="Chao H."/>
            <person name="Dinh H."/>
            <person name="Han Y."/>
            <person name="Doddapaneni H."/>
            <person name="Worley K.C."/>
            <person name="Muzny D.M."/>
            <person name="Gibbs R.A."/>
            <person name="Richards S."/>
        </authorList>
    </citation>
    <scope>NUCLEOTIDE SEQUENCE</scope>
    <source>
        <strain evidence="2">HAZT.00-mixed</strain>
        <tissue evidence="2">Whole organism</tissue>
    </source>
</reference>
<evidence type="ECO:0000256" key="1">
    <source>
        <dbReference type="SAM" id="Phobius"/>
    </source>
</evidence>
<feature type="transmembrane region" description="Helical" evidence="1">
    <location>
        <begin position="41"/>
        <end position="62"/>
    </location>
</feature>
<name>A0A6A0H6K4_HYAAZ</name>
<evidence type="ECO:0000313" key="2">
    <source>
        <dbReference type="EMBL" id="KAA0200131.1"/>
    </source>
</evidence>
<keyword evidence="1" id="KW-0812">Transmembrane</keyword>
<feature type="transmembrane region" description="Helical" evidence="1">
    <location>
        <begin position="124"/>
        <end position="147"/>
    </location>
</feature>
<protein>
    <submittedName>
        <fullName evidence="2">Gustatory receptor 81</fullName>
    </submittedName>
</protein>
<proteinExistence type="predicted"/>
<dbReference type="EMBL" id="JQDR03006504">
    <property type="protein sequence ID" value="KAA0200131.1"/>
    <property type="molecule type" value="Genomic_DNA"/>
</dbReference>
<keyword evidence="1" id="KW-0472">Membrane</keyword>
<dbReference type="AlphaFoldDB" id="A0A6A0H6K4"/>
<reference evidence="2" key="3">
    <citation type="submission" date="2019-06" db="EMBL/GenBank/DDBJ databases">
        <authorList>
            <person name="Poynton C."/>
            <person name="Hasenbein S."/>
            <person name="Benoit J.B."/>
            <person name="Sepulveda M.S."/>
            <person name="Poelchau M.F."/>
            <person name="Murali S.C."/>
            <person name="Chen S."/>
            <person name="Glastad K.M."/>
            <person name="Werren J.H."/>
            <person name="Vineis J.H."/>
            <person name="Bowen J.L."/>
            <person name="Friedrich M."/>
            <person name="Jones J."/>
            <person name="Robertson H.M."/>
            <person name="Feyereisen R."/>
            <person name="Mechler-Hickson A."/>
            <person name="Mathers N."/>
            <person name="Lee C.E."/>
            <person name="Colbourne J.K."/>
            <person name="Biales A."/>
            <person name="Johnston J.S."/>
            <person name="Wellborn G.A."/>
            <person name="Rosendale A.J."/>
            <person name="Cridge A.G."/>
            <person name="Munoz-Torres M.C."/>
            <person name="Bain P.A."/>
            <person name="Manny A.R."/>
            <person name="Major K.M."/>
            <person name="Lambert F.N."/>
            <person name="Vulpe C.D."/>
            <person name="Tuck P."/>
            <person name="Blalock B.J."/>
            <person name="Lin Y.-Y."/>
            <person name="Smith M.E."/>
            <person name="Ochoa-Acuna H."/>
            <person name="Chen M.-J.M."/>
            <person name="Childers C.P."/>
            <person name="Qu J."/>
            <person name="Dugan S."/>
            <person name="Lee S.L."/>
            <person name="Chao H."/>
            <person name="Dinh H."/>
            <person name="Han Y."/>
            <person name="Doddapaneni H."/>
            <person name="Worley K.C."/>
            <person name="Muzny D.M."/>
            <person name="Gibbs R.A."/>
            <person name="Richards S."/>
        </authorList>
    </citation>
    <scope>NUCLEOTIDE SEQUENCE</scope>
    <source>
        <strain evidence="2">HAZT.00-mixed</strain>
        <tissue evidence="2">Whole organism</tissue>
    </source>
</reference>
<accession>A0A6A0H6K4</accession>
<feature type="non-terminal residue" evidence="2">
    <location>
        <position position="397"/>
    </location>
</feature>
<keyword evidence="1" id="KW-1133">Transmembrane helix</keyword>
<organism evidence="2">
    <name type="scientific">Hyalella azteca</name>
    <name type="common">Amphipod</name>
    <dbReference type="NCBI Taxonomy" id="294128"/>
    <lineage>
        <taxon>Eukaryota</taxon>
        <taxon>Metazoa</taxon>
        <taxon>Ecdysozoa</taxon>
        <taxon>Arthropoda</taxon>
        <taxon>Crustacea</taxon>
        <taxon>Multicrustacea</taxon>
        <taxon>Malacostraca</taxon>
        <taxon>Eumalacostraca</taxon>
        <taxon>Peracarida</taxon>
        <taxon>Amphipoda</taxon>
        <taxon>Senticaudata</taxon>
        <taxon>Talitrida</taxon>
        <taxon>Talitroidea</taxon>
        <taxon>Hyalellidae</taxon>
        <taxon>Hyalella</taxon>
    </lineage>
</organism>
<gene>
    <name evidence="2" type="ORF">HAZT_HAZT006941</name>
</gene>
<feature type="transmembrane region" description="Helical" evidence="1">
    <location>
        <begin position="295"/>
        <end position="320"/>
    </location>
</feature>
<dbReference type="Proteomes" id="UP000711488">
    <property type="component" value="Unassembled WGS sequence"/>
</dbReference>
<keyword evidence="2" id="KW-0675">Receptor</keyword>
<reference evidence="2" key="1">
    <citation type="submission" date="2014-08" db="EMBL/GenBank/DDBJ databases">
        <authorList>
            <person name="Murali S."/>
            <person name="Richards S."/>
            <person name="Bandaranaike D."/>
            <person name="Bellair M."/>
            <person name="Blankenburg K."/>
            <person name="Chao H."/>
            <person name="Dinh H."/>
            <person name="Doddapaneni H."/>
            <person name="Dugan-Rocha S."/>
            <person name="Elkadiri S."/>
            <person name="Gnanaolivu R."/>
            <person name="Hughes D."/>
            <person name="Lee S."/>
            <person name="Li M."/>
            <person name="Ming W."/>
            <person name="Munidasa M."/>
            <person name="Muniz J."/>
            <person name="Nguyen L."/>
            <person name="Osuji N."/>
            <person name="Pu L.-L."/>
            <person name="Puazo M."/>
            <person name="Skinner E."/>
            <person name="Qu C."/>
            <person name="Quiroz J."/>
            <person name="Raj R."/>
            <person name="Weissenberger G."/>
            <person name="Xin Y."/>
            <person name="Zou X."/>
            <person name="Han Y."/>
            <person name="Worley K."/>
            <person name="Muzny D."/>
            <person name="Gibbs R."/>
        </authorList>
    </citation>
    <scope>NUCLEOTIDE SEQUENCE</scope>
    <source>
        <strain evidence="2">HAZT.00-mixed</strain>
        <tissue evidence="2">Whole organism</tissue>
    </source>
</reference>
<feature type="transmembrane region" description="Helical" evidence="1">
    <location>
        <begin position="86"/>
        <end position="104"/>
    </location>
</feature>